<dbReference type="PANTHER" id="PTHR43649:SF12">
    <property type="entry name" value="DIACETYLCHITOBIOSE BINDING PROTEIN DASA"/>
    <property type="match status" value="1"/>
</dbReference>
<accession>A0A9D1Z6C7</accession>
<evidence type="ECO:0008006" key="4">
    <source>
        <dbReference type="Google" id="ProtNLM"/>
    </source>
</evidence>
<evidence type="ECO:0000313" key="2">
    <source>
        <dbReference type="EMBL" id="HIY77675.1"/>
    </source>
</evidence>
<dbReference type="AlphaFoldDB" id="A0A9D1Z6C7"/>
<protein>
    <recommendedName>
        <fullName evidence="4">Extracellular solute-binding protein</fullName>
    </recommendedName>
</protein>
<proteinExistence type="predicted"/>
<dbReference type="InterPro" id="IPR050490">
    <property type="entry name" value="Bact_solute-bd_prot1"/>
</dbReference>
<dbReference type="SUPFAM" id="SSF53850">
    <property type="entry name" value="Periplasmic binding protein-like II"/>
    <property type="match status" value="2"/>
</dbReference>
<dbReference type="InterPro" id="IPR006059">
    <property type="entry name" value="SBP"/>
</dbReference>
<dbReference type="Pfam" id="PF13416">
    <property type="entry name" value="SBP_bac_8"/>
    <property type="match status" value="1"/>
</dbReference>
<evidence type="ECO:0000313" key="3">
    <source>
        <dbReference type="Proteomes" id="UP000824135"/>
    </source>
</evidence>
<dbReference type="Proteomes" id="UP000824135">
    <property type="component" value="Unassembled WGS sequence"/>
</dbReference>
<dbReference type="PANTHER" id="PTHR43649">
    <property type="entry name" value="ARABINOSE-BINDING PROTEIN-RELATED"/>
    <property type="match status" value="1"/>
</dbReference>
<evidence type="ECO:0000256" key="1">
    <source>
        <dbReference type="SAM" id="SignalP"/>
    </source>
</evidence>
<feature type="signal peptide" evidence="1">
    <location>
        <begin position="1"/>
        <end position="21"/>
    </location>
</feature>
<reference evidence="2" key="2">
    <citation type="submission" date="2021-04" db="EMBL/GenBank/DDBJ databases">
        <authorList>
            <person name="Gilroy R."/>
        </authorList>
    </citation>
    <scope>NUCLEOTIDE SEQUENCE</scope>
    <source>
        <strain evidence="2">CHK199-9574</strain>
    </source>
</reference>
<reference evidence="2" key="1">
    <citation type="journal article" date="2021" name="PeerJ">
        <title>Extensive microbial diversity within the chicken gut microbiome revealed by metagenomics and culture.</title>
        <authorList>
            <person name="Gilroy R."/>
            <person name="Ravi A."/>
            <person name="Getino M."/>
            <person name="Pursley I."/>
            <person name="Horton D.L."/>
            <person name="Alikhan N.F."/>
            <person name="Baker D."/>
            <person name="Gharbi K."/>
            <person name="Hall N."/>
            <person name="Watson M."/>
            <person name="Adriaenssens E.M."/>
            <person name="Foster-Nyarko E."/>
            <person name="Jarju S."/>
            <person name="Secka A."/>
            <person name="Antonio M."/>
            <person name="Oren A."/>
            <person name="Chaudhuri R.R."/>
            <person name="La Ragione R."/>
            <person name="Hildebrand F."/>
            <person name="Pallen M.J."/>
        </authorList>
    </citation>
    <scope>NUCLEOTIDE SEQUENCE</scope>
    <source>
        <strain evidence="2">CHK199-9574</strain>
    </source>
</reference>
<gene>
    <name evidence="2" type="ORF">H9728_01390</name>
</gene>
<dbReference type="Gene3D" id="3.40.190.10">
    <property type="entry name" value="Periplasmic binding protein-like II"/>
    <property type="match status" value="1"/>
</dbReference>
<feature type="chain" id="PRO_5039271510" description="Extracellular solute-binding protein" evidence="1">
    <location>
        <begin position="22"/>
        <end position="617"/>
    </location>
</feature>
<sequence>MKKKVLAVLAAALIGGSVLLAGCNPAAQIPDDLEEGTVIIEFAATQCDQYAMEPTRRMVETYNNGQGKIDKVYVQAQYNTGDMGNLTSMLSRNCRYNVVTVMDTQFKTLAVRDYFLPLDDYLTDDIKETLDWENIPDGLLDRWRLTAETDANGFYHAGKGSNLLGISAGDVPLLIFYNEEIFEGEDINIISVAETELADYNQANGTQYQPHGYAEYSAESCTWAAAAGLKTSTSYGGVEVYKVFNNRIPMSWEELRCLARDFTKEYGGEYDYGYMSEWWFYYGWSVGGDCVGWDEESNRYKFTIGDKNANYLAIDDVTVNGTDYKKGEVLEYEDSMWLNKNGTSSVEGKVHEMPSQYEAFLEFNKLGVPSSKEVEEGVLGYGVAPSTTANRNRWFTSGLSPMLCDGYQMGNNFKGSAVGGKFNIAPVVQYREYEGGATYQRNDEAGFANECLKIIGETYDEGVYTGELNFTENGTPIVGEAKTSSLTYAYCIPRNSDKDEYEAAMKFLAWIAGPEGQAIYCESENRVPNQTSYGLSEAYYESDARIVDNAWAAAFASQNSWIGDWSYFNTGTWINDWSDELNSDVRAGTITLSEFLDNFQDIADNQLGAMRIRTEGI</sequence>
<dbReference type="EMBL" id="DXCO01000011">
    <property type="protein sequence ID" value="HIY77675.1"/>
    <property type="molecule type" value="Genomic_DNA"/>
</dbReference>
<dbReference type="PROSITE" id="PS51257">
    <property type="entry name" value="PROKAR_LIPOPROTEIN"/>
    <property type="match status" value="1"/>
</dbReference>
<keyword evidence="1" id="KW-0732">Signal</keyword>
<comment type="caution">
    <text evidence="2">The sequence shown here is derived from an EMBL/GenBank/DDBJ whole genome shotgun (WGS) entry which is preliminary data.</text>
</comment>
<organism evidence="2 3">
    <name type="scientific">Candidatus Borkfalkia excrementavium</name>
    <dbReference type="NCBI Taxonomy" id="2838505"/>
    <lineage>
        <taxon>Bacteria</taxon>
        <taxon>Bacillati</taxon>
        <taxon>Bacillota</taxon>
        <taxon>Clostridia</taxon>
        <taxon>Christensenellales</taxon>
        <taxon>Christensenellaceae</taxon>
        <taxon>Candidatus Borkfalkia</taxon>
    </lineage>
</organism>
<name>A0A9D1Z6C7_9FIRM</name>